<organism evidence="2 3">
    <name type="scientific">Anaerocolumna sedimenticola</name>
    <dbReference type="NCBI Taxonomy" id="2696063"/>
    <lineage>
        <taxon>Bacteria</taxon>
        <taxon>Bacillati</taxon>
        <taxon>Bacillota</taxon>
        <taxon>Clostridia</taxon>
        <taxon>Lachnospirales</taxon>
        <taxon>Lachnospiraceae</taxon>
        <taxon>Anaerocolumna</taxon>
    </lineage>
</organism>
<feature type="transmembrane region" description="Helical" evidence="1">
    <location>
        <begin position="151"/>
        <end position="173"/>
    </location>
</feature>
<feature type="transmembrane region" description="Helical" evidence="1">
    <location>
        <begin position="12"/>
        <end position="35"/>
    </location>
</feature>
<name>A0A6P1TQH3_9FIRM</name>
<accession>A0A6P1TQH3</accession>
<protein>
    <submittedName>
        <fullName evidence="2">Uncharacterized protein</fullName>
    </submittedName>
</protein>
<evidence type="ECO:0000313" key="2">
    <source>
        <dbReference type="EMBL" id="QHQ61805.1"/>
    </source>
</evidence>
<feature type="transmembrane region" description="Helical" evidence="1">
    <location>
        <begin position="222"/>
        <end position="245"/>
    </location>
</feature>
<reference evidence="2 3" key="1">
    <citation type="submission" date="2020-01" db="EMBL/GenBank/DDBJ databases">
        <title>Genome analysis of Anaerocolumna sp. CBA3638.</title>
        <authorList>
            <person name="Kim J."/>
            <person name="Roh S.W."/>
        </authorList>
    </citation>
    <scope>NUCLEOTIDE SEQUENCE [LARGE SCALE GENOMIC DNA]</scope>
    <source>
        <strain evidence="2 3">CBA3638</strain>
    </source>
</reference>
<dbReference type="EMBL" id="CP048000">
    <property type="protein sequence ID" value="QHQ61805.1"/>
    <property type="molecule type" value="Genomic_DNA"/>
</dbReference>
<feature type="transmembrane region" description="Helical" evidence="1">
    <location>
        <begin position="185"/>
        <end position="202"/>
    </location>
</feature>
<keyword evidence="1" id="KW-1133">Transmembrane helix</keyword>
<dbReference type="AlphaFoldDB" id="A0A6P1TQH3"/>
<feature type="transmembrane region" description="Helical" evidence="1">
    <location>
        <begin position="41"/>
        <end position="62"/>
    </location>
</feature>
<keyword evidence="1" id="KW-0472">Membrane</keyword>
<keyword evidence="1" id="KW-0812">Transmembrane</keyword>
<gene>
    <name evidence="2" type="ORF">Ana3638_14320</name>
</gene>
<keyword evidence="3" id="KW-1185">Reference proteome</keyword>
<dbReference type="KEGG" id="anr:Ana3638_14320"/>
<evidence type="ECO:0000313" key="3">
    <source>
        <dbReference type="Proteomes" id="UP000464314"/>
    </source>
</evidence>
<proteinExistence type="predicted"/>
<sequence length="251" mass="27979">MLKLMKYEFRKQAFSKLIILALVGLLELVFFFGVVTDKENVIAMAMSLLAMFTFGALFYLAFESIITYSNDLKQKCSYMLFLTPNTSYSIVGAKVLTAGIQIVLAGIAFFAIFALDGGVLIAKYHVLAEAKKVILQAIDEFLKLKIDFSDIVSVVAVVLTSWISTITIAFFSITLSSTFLENKKFKGVVSFIIFIALNYATTKISQLLLGNIDSYTNNLSIYFIWESVIALVFIVLTYIGTAWMLDKKVSV</sequence>
<evidence type="ECO:0000256" key="1">
    <source>
        <dbReference type="SAM" id="Phobius"/>
    </source>
</evidence>
<dbReference type="Proteomes" id="UP000464314">
    <property type="component" value="Chromosome"/>
</dbReference>
<dbReference type="RefSeq" id="WP_161838630.1">
    <property type="nucleotide sequence ID" value="NZ_CP048000.1"/>
</dbReference>